<dbReference type="EMBL" id="JAZAVK010000150">
    <property type="protein sequence ID" value="KAK7419437.1"/>
    <property type="molecule type" value="Genomic_DNA"/>
</dbReference>
<keyword evidence="1" id="KW-0812">Transmembrane</keyword>
<feature type="domain" description="Aminoglycoside phosphotransferase" evidence="2">
    <location>
        <begin position="99"/>
        <end position="207"/>
    </location>
</feature>
<reference evidence="3 4" key="1">
    <citation type="journal article" date="2025" name="Microbiol. Resour. Announc.">
        <title>Draft genome sequences for Neonectria magnoliae and Neonectria punicea, canker pathogens of Liriodendron tulipifera and Acer saccharum in West Virginia.</title>
        <authorList>
            <person name="Petronek H.M."/>
            <person name="Kasson M.T."/>
            <person name="Metheny A.M."/>
            <person name="Stauder C.M."/>
            <person name="Lovett B."/>
            <person name="Lynch S.C."/>
            <person name="Garnas J.R."/>
            <person name="Kasson L.R."/>
            <person name="Stajich J.E."/>
        </authorList>
    </citation>
    <scope>NUCLEOTIDE SEQUENCE [LARGE SCALE GENOMIC DNA]</scope>
    <source>
        <strain evidence="3 4">NRRL 64651</strain>
    </source>
</reference>
<dbReference type="Gene3D" id="3.30.200.20">
    <property type="entry name" value="Phosphorylase Kinase, domain 1"/>
    <property type="match status" value="1"/>
</dbReference>
<keyword evidence="4" id="KW-1185">Reference proteome</keyword>
<sequence length="217" mass="25361">MPSIIDHIPRIPWIAAIFGKLVTTWNALWFVWPALRIRLRSSTTQHTYPLTYEQQVARKKQFIDGIDQDAIRKLASWHNNWKPCRIFHSTHGSFNACFFVEFPDDNTKWVVRIPIKPAVHDVWAKLQSEVTTMRYIQSETTIPLPRVHAFGRDEILTRARSTTQAYLILDYVPGQSLDVQSLTKDTRERRNHFYSQLIDILAQMRQLVGTGVYAARR</sequence>
<protein>
    <recommendedName>
        <fullName evidence="2">Aminoglycoside phosphotransferase domain-containing protein</fullName>
    </recommendedName>
</protein>
<accession>A0ABR1HES0</accession>
<dbReference type="InterPro" id="IPR011009">
    <property type="entry name" value="Kinase-like_dom_sf"/>
</dbReference>
<keyword evidence="1" id="KW-1133">Transmembrane helix</keyword>
<evidence type="ECO:0000259" key="2">
    <source>
        <dbReference type="Pfam" id="PF01636"/>
    </source>
</evidence>
<keyword evidence="1" id="KW-0472">Membrane</keyword>
<gene>
    <name evidence="3" type="ORF">QQZ08_010855</name>
</gene>
<name>A0ABR1HES0_9HYPO</name>
<comment type="caution">
    <text evidence="3">The sequence shown here is derived from an EMBL/GenBank/DDBJ whole genome shotgun (WGS) entry which is preliminary data.</text>
</comment>
<evidence type="ECO:0000313" key="3">
    <source>
        <dbReference type="EMBL" id="KAK7419437.1"/>
    </source>
</evidence>
<dbReference type="Proteomes" id="UP001498421">
    <property type="component" value="Unassembled WGS sequence"/>
</dbReference>
<feature type="transmembrane region" description="Helical" evidence="1">
    <location>
        <begin position="12"/>
        <end position="32"/>
    </location>
</feature>
<dbReference type="SUPFAM" id="SSF56112">
    <property type="entry name" value="Protein kinase-like (PK-like)"/>
    <property type="match status" value="1"/>
</dbReference>
<dbReference type="Pfam" id="PF01636">
    <property type="entry name" value="APH"/>
    <property type="match status" value="1"/>
</dbReference>
<proteinExistence type="predicted"/>
<organism evidence="3 4">
    <name type="scientific">Neonectria magnoliae</name>
    <dbReference type="NCBI Taxonomy" id="2732573"/>
    <lineage>
        <taxon>Eukaryota</taxon>
        <taxon>Fungi</taxon>
        <taxon>Dikarya</taxon>
        <taxon>Ascomycota</taxon>
        <taxon>Pezizomycotina</taxon>
        <taxon>Sordariomycetes</taxon>
        <taxon>Hypocreomycetidae</taxon>
        <taxon>Hypocreales</taxon>
        <taxon>Nectriaceae</taxon>
        <taxon>Neonectria</taxon>
    </lineage>
</organism>
<evidence type="ECO:0000313" key="4">
    <source>
        <dbReference type="Proteomes" id="UP001498421"/>
    </source>
</evidence>
<dbReference type="PANTHER" id="PTHR21310:SF15">
    <property type="entry name" value="AMINOGLYCOSIDE PHOSPHOTRANSFERASE DOMAIN-CONTAINING PROTEIN"/>
    <property type="match status" value="1"/>
</dbReference>
<dbReference type="InterPro" id="IPR051678">
    <property type="entry name" value="AGP_Transferase"/>
</dbReference>
<evidence type="ECO:0000256" key="1">
    <source>
        <dbReference type="SAM" id="Phobius"/>
    </source>
</evidence>
<dbReference type="InterPro" id="IPR002575">
    <property type="entry name" value="Aminoglycoside_PTrfase"/>
</dbReference>
<dbReference type="PANTHER" id="PTHR21310">
    <property type="entry name" value="AMINOGLYCOSIDE PHOSPHOTRANSFERASE-RELATED-RELATED"/>
    <property type="match status" value="1"/>
</dbReference>